<feature type="transmembrane region" description="Helical" evidence="3">
    <location>
        <begin position="86"/>
        <end position="106"/>
    </location>
</feature>
<feature type="compositionally biased region" description="Basic residues" evidence="2">
    <location>
        <begin position="11"/>
        <end position="20"/>
    </location>
</feature>
<reference evidence="4 5" key="1">
    <citation type="journal article" date="2016" name="Proc. Natl. Acad. Sci. U.S.A.">
        <title>Comparative genomics of biotechnologically important yeasts.</title>
        <authorList>
            <person name="Riley R."/>
            <person name="Haridas S."/>
            <person name="Wolfe K.H."/>
            <person name="Lopes M.R."/>
            <person name="Hittinger C.T."/>
            <person name="Goeker M."/>
            <person name="Salamov A.A."/>
            <person name="Wisecaver J.H."/>
            <person name="Long T.M."/>
            <person name="Calvey C.H."/>
            <person name="Aerts A.L."/>
            <person name="Barry K.W."/>
            <person name="Choi C."/>
            <person name="Clum A."/>
            <person name="Coughlan A.Y."/>
            <person name="Deshpande S."/>
            <person name="Douglass A.P."/>
            <person name="Hanson S.J."/>
            <person name="Klenk H.-P."/>
            <person name="LaButti K.M."/>
            <person name="Lapidus A."/>
            <person name="Lindquist E.A."/>
            <person name="Lipzen A.M."/>
            <person name="Meier-Kolthoff J.P."/>
            <person name="Ohm R.A."/>
            <person name="Otillar R.P."/>
            <person name="Pangilinan J.L."/>
            <person name="Peng Y."/>
            <person name="Rokas A."/>
            <person name="Rosa C.A."/>
            <person name="Scheuner C."/>
            <person name="Sibirny A.A."/>
            <person name="Slot J.C."/>
            <person name="Stielow J.B."/>
            <person name="Sun H."/>
            <person name="Kurtzman C.P."/>
            <person name="Blackwell M."/>
            <person name="Grigoriev I.V."/>
            <person name="Jeffries T.W."/>
        </authorList>
    </citation>
    <scope>NUCLEOTIDE SEQUENCE [LARGE SCALE GENOMIC DNA]</scope>
    <source>
        <strain evidence="5">ATCC 58044 / CBS 1984 / NCYC 433 / NRRL Y-366-8</strain>
    </source>
</reference>
<dbReference type="EMBL" id="KV454211">
    <property type="protein sequence ID" value="ODQ58902.1"/>
    <property type="molecule type" value="Genomic_DNA"/>
</dbReference>
<feature type="coiled-coil region" evidence="1">
    <location>
        <begin position="292"/>
        <end position="319"/>
    </location>
</feature>
<dbReference type="Proteomes" id="UP000094112">
    <property type="component" value="Unassembled WGS sequence"/>
</dbReference>
<evidence type="ECO:0000256" key="1">
    <source>
        <dbReference type="SAM" id="Coils"/>
    </source>
</evidence>
<keyword evidence="3" id="KW-0812">Transmembrane</keyword>
<keyword evidence="5" id="KW-1185">Reference proteome</keyword>
<dbReference type="AlphaFoldDB" id="A0A1E3P1W6"/>
<keyword evidence="3" id="KW-0472">Membrane</keyword>
<dbReference type="OrthoDB" id="4021649at2759"/>
<dbReference type="GeneID" id="30200788"/>
<feature type="transmembrane region" description="Helical" evidence="3">
    <location>
        <begin position="192"/>
        <end position="211"/>
    </location>
</feature>
<proteinExistence type="predicted"/>
<feature type="transmembrane region" description="Helical" evidence="3">
    <location>
        <begin position="126"/>
        <end position="145"/>
    </location>
</feature>
<feature type="region of interest" description="Disordered" evidence="2">
    <location>
        <begin position="369"/>
        <end position="388"/>
    </location>
</feature>
<feature type="compositionally biased region" description="Polar residues" evidence="2">
    <location>
        <begin position="369"/>
        <end position="382"/>
    </location>
</feature>
<organism evidence="4 5">
    <name type="scientific">Wickerhamomyces anomalus (strain ATCC 58044 / CBS 1984 / NCYC 433 / NRRL Y-366-8)</name>
    <name type="common">Yeast</name>
    <name type="synonym">Hansenula anomala</name>
    <dbReference type="NCBI Taxonomy" id="683960"/>
    <lineage>
        <taxon>Eukaryota</taxon>
        <taxon>Fungi</taxon>
        <taxon>Dikarya</taxon>
        <taxon>Ascomycota</taxon>
        <taxon>Saccharomycotina</taxon>
        <taxon>Saccharomycetes</taxon>
        <taxon>Phaffomycetales</taxon>
        <taxon>Wickerhamomycetaceae</taxon>
        <taxon>Wickerhamomyces</taxon>
    </lineage>
</organism>
<protein>
    <submittedName>
        <fullName evidence="4">Uncharacterized protein</fullName>
    </submittedName>
</protein>
<feature type="region of interest" description="Disordered" evidence="2">
    <location>
        <begin position="1"/>
        <end position="31"/>
    </location>
</feature>
<evidence type="ECO:0000256" key="2">
    <source>
        <dbReference type="SAM" id="MobiDB-lite"/>
    </source>
</evidence>
<name>A0A1E3P1W6_WICAA</name>
<evidence type="ECO:0000313" key="4">
    <source>
        <dbReference type="EMBL" id="ODQ58902.1"/>
    </source>
</evidence>
<gene>
    <name evidence="4" type="ORF">WICANDRAFT_63409</name>
</gene>
<evidence type="ECO:0000313" key="5">
    <source>
        <dbReference type="Proteomes" id="UP000094112"/>
    </source>
</evidence>
<sequence length="548" mass="62962">MVSKDHSPPPKAHKKHKQLQKIKSTSPTRQNISPILKPIDQYLDDLNDSYITDFKSDIYSNISIVSSDIDRLSQSFNSKVKRHYQYLVKLLPILIIFLPSLLKIFFPKIIKFGNLEIGDNNNNPSNILIDFFSILLICWIIKFLLDWPWKWYSQINEIKQKLYTLLESDVNSNKDFTKLTNQSLTILKIQQIVSLIMCIGSPFLSGVLLVLARDYIVVIGNDESSQGKSSLIFSDLNIGIFVSCGIIRVIIQISEHIQQSTASIEIKTEKLISDSNHKNSLEIERNNSNRDSNMILDRLNHVEQQLNQLTQKFDNFYNTNKLSIDKNLTFLSSKHFKILEKEINELHFNLHTKTNDLDNKIHTMMISQDQSPQKTTNTQHSSLHGIPLSPKKPSYIGGGSNSNNSFFPLEQYSKISKQLPSPLSRLGQFFPLLDDSDSSDGNDKASNEIAIKELSNLDAIHKYDLTSRPIVEYLLNFPFLFRKLVWKLISYVPLSVLKSIYFILLSILDILLAKANTNNDENDEMKVKLINKQHEPLFDESFEEIITR</sequence>
<keyword evidence="3" id="KW-1133">Transmembrane helix</keyword>
<evidence type="ECO:0000256" key="3">
    <source>
        <dbReference type="SAM" id="Phobius"/>
    </source>
</evidence>
<accession>A0A1E3P1W6</accession>
<feature type="transmembrane region" description="Helical" evidence="3">
    <location>
        <begin position="488"/>
        <end position="512"/>
    </location>
</feature>
<keyword evidence="1" id="KW-0175">Coiled coil</keyword>
<dbReference type="RefSeq" id="XP_019038109.1">
    <property type="nucleotide sequence ID" value="XM_019183542.1"/>
</dbReference>